<comment type="similarity">
    <text evidence="1 4">Belongs to the bacterial histone-like protein family.</text>
</comment>
<dbReference type="Gene3D" id="4.10.520.10">
    <property type="entry name" value="IHF-like DNA-binding proteins"/>
    <property type="match status" value="1"/>
</dbReference>
<dbReference type="AlphaFoldDB" id="A0A150WJA6"/>
<dbReference type="PANTHER" id="PTHR33175:SF3">
    <property type="entry name" value="DNA-BINDING PROTEIN HU-BETA"/>
    <property type="match status" value="1"/>
</dbReference>
<dbReference type="PANTHER" id="PTHR33175">
    <property type="entry name" value="DNA-BINDING PROTEIN HU"/>
    <property type="match status" value="1"/>
</dbReference>
<dbReference type="Pfam" id="PF00216">
    <property type="entry name" value="Bac_DNA_binding"/>
    <property type="match status" value="1"/>
</dbReference>
<dbReference type="RefSeq" id="WP_061835733.1">
    <property type="nucleotide sequence ID" value="NZ_LUKE01000003.1"/>
</dbReference>
<evidence type="ECO:0000256" key="4">
    <source>
        <dbReference type="RuleBase" id="RU003939"/>
    </source>
</evidence>
<keyword evidence="3 6" id="KW-0238">DNA-binding</keyword>
<dbReference type="SUPFAM" id="SSF47729">
    <property type="entry name" value="IHF-like DNA-binding proteins"/>
    <property type="match status" value="1"/>
</dbReference>
<sequence length="90" mass="10027">MNKAQLVELVAEKTKTTKTQSELILDATLKVIQDTLKKGDEVKLVGFGTFSKSVRKPRQGRNPKTGEAVKIPKSYVPRFKPGKDLKESLN</sequence>
<keyword evidence="7" id="KW-1185">Reference proteome</keyword>
<dbReference type="Proteomes" id="UP000075320">
    <property type="component" value="Unassembled WGS sequence"/>
</dbReference>
<dbReference type="InterPro" id="IPR020816">
    <property type="entry name" value="Histone-like_DNA-bd_CS"/>
</dbReference>
<gene>
    <name evidence="6" type="ORF">AZI86_13555</name>
</gene>
<evidence type="ECO:0000256" key="2">
    <source>
        <dbReference type="ARBA" id="ARBA00023067"/>
    </source>
</evidence>
<comment type="caution">
    <text evidence="6">The sequence shown here is derived from an EMBL/GenBank/DDBJ whole genome shotgun (WGS) entry which is preliminary data.</text>
</comment>
<dbReference type="InterPro" id="IPR010992">
    <property type="entry name" value="IHF-like_DNA-bd_dom_sf"/>
</dbReference>
<dbReference type="CDD" id="cd13831">
    <property type="entry name" value="HU"/>
    <property type="match status" value="1"/>
</dbReference>
<accession>A0A150WJA6</accession>
<dbReference type="EMBL" id="LUKE01000003">
    <property type="protein sequence ID" value="KYG63839.1"/>
    <property type="molecule type" value="Genomic_DNA"/>
</dbReference>
<evidence type="ECO:0000313" key="7">
    <source>
        <dbReference type="Proteomes" id="UP000075320"/>
    </source>
</evidence>
<dbReference type="PRINTS" id="PR01727">
    <property type="entry name" value="DNABINDINGHU"/>
</dbReference>
<dbReference type="GO" id="GO:0003677">
    <property type="term" value="F:DNA binding"/>
    <property type="evidence" value="ECO:0007669"/>
    <property type="project" value="UniProtKB-KW"/>
</dbReference>
<dbReference type="InterPro" id="IPR000119">
    <property type="entry name" value="Hist_DNA-bd"/>
</dbReference>
<dbReference type="PROSITE" id="PS00045">
    <property type="entry name" value="HISTONE_LIKE"/>
    <property type="match status" value="1"/>
</dbReference>
<evidence type="ECO:0000256" key="3">
    <source>
        <dbReference type="ARBA" id="ARBA00023125"/>
    </source>
</evidence>
<keyword evidence="2" id="KW-0226">DNA condensation</keyword>
<dbReference type="OrthoDB" id="5295600at2"/>
<organism evidence="6 7">
    <name type="scientific">Bdellovibrio bacteriovorus</name>
    <dbReference type="NCBI Taxonomy" id="959"/>
    <lineage>
        <taxon>Bacteria</taxon>
        <taxon>Pseudomonadati</taxon>
        <taxon>Bdellovibrionota</taxon>
        <taxon>Bdellovibrionia</taxon>
        <taxon>Bdellovibrionales</taxon>
        <taxon>Pseudobdellovibrionaceae</taxon>
        <taxon>Bdellovibrio</taxon>
    </lineage>
</organism>
<reference evidence="6 7" key="1">
    <citation type="submission" date="2016-03" db="EMBL/GenBank/DDBJ databases">
        <authorList>
            <person name="Ploux O."/>
        </authorList>
    </citation>
    <scope>NUCLEOTIDE SEQUENCE [LARGE SCALE GENOMIC DNA]</scope>
    <source>
        <strain evidence="6 7">R0</strain>
    </source>
</reference>
<feature type="region of interest" description="Disordered" evidence="5">
    <location>
        <begin position="54"/>
        <end position="90"/>
    </location>
</feature>
<evidence type="ECO:0000256" key="5">
    <source>
        <dbReference type="SAM" id="MobiDB-lite"/>
    </source>
</evidence>
<dbReference type="GO" id="GO:0030527">
    <property type="term" value="F:structural constituent of chromatin"/>
    <property type="evidence" value="ECO:0007669"/>
    <property type="project" value="InterPro"/>
</dbReference>
<proteinExistence type="inferred from homology"/>
<name>A0A150WJA6_BDEBC</name>
<evidence type="ECO:0000313" key="6">
    <source>
        <dbReference type="EMBL" id="KYG63839.1"/>
    </source>
</evidence>
<protein>
    <submittedName>
        <fullName evidence="6">DNA-binding protein</fullName>
    </submittedName>
</protein>
<feature type="compositionally biased region" description="Basic and acidic residues" evidence="5">
    <location>
        <begin position="81"/>
        <end position="90"/>
    </location>
</feature>
<dbReference type="GO" id="GO:0030261">
    <property type="term" value="P:chromosome condensation"/>
    <property type="evidence" value="ECO:0007669"/>
    <property type="project" value="UniProtKB-KW"/>
</dbReference>
<dbReference type="SMART" id="SM00411">
    <property type="entry name" value="BHL"/>
    <property type="match status" value="1"/>
</dbReference>
<evidence type="ECO:0000256" key="1">
    <source>
        <dbReference type="ARBA" id="ARBA00010529"/>
    </source>
</evidence>